<dbReference type="GO" id="GO:0097367">
    <property type="term" value="F:carbohydrate derivative binding"/>
    <property type="evidence" value="ECO:0007669"/>
    <property type="project" value="InterPro"/>
</dbReference>
<dbReference type="PROSITE" id="PS01272">
    <property type="entry name" value="GCKR"/>
    <property type="match status" value="1"/>
</dbReference>
<keyword evidence="15" id="KW-1185">Reference proteome</keyword>
<feature type="active site" evidence="12">
    <location>
        <position position="116"/>
    </location>
</feature>
<comment type="catalytic activity">
    <reaction evidence="4 12">
        <text>N-acetyl-D-muramate 6-phosphate + H2O = N-acetyl-D-glucosamine 6-phosphate + (R)-lactate</text>
        <dbReference type="Rhea" id="RHEA:26410"/>
        <dbReference type="ChEBI" id="CHEBI:15377"/>
        <dbReference type="ChEBI" id="CHEBI:16004"/>
        <dbReference type="ChEBI" id="CHEBI:57513"/>
        <dbReference type="ChEBI" id="CHEBI:58722"/>
        <dbReference type="EC" id="4.2.1.126"/>
    </reaction>
</comment>
<dbReference type="InterPro" id="IPR046348">
    <property type="entry name" value="SIS_dom_sf"/>
</dbReference>
<comment type="pathway">
    <text evidence="6">Cell wall biogenesis.</text>
</comment>
<dbReference type="FunFam" id="3.40.50.10490:FF:000014">
    <property type="entry name" value="N-acetylmuramic acid 6-phosphate etherase"/>
    <property type="match status" value="1"/>
</dbReference>
<keyword evidence="2 12" id="KW-0456">Lyase</keyword>
<evidence type="ECO:0000259" key="13">
    <source>
        <dbReference type="PROSITE" id="PS51464"/>
    </source>
</evidence>
<comment type="similarity">
    <text evidence="7 12">Belongs to the GCKR-like family. MurNAc-6-P etherase subfamily.</text>
</comment>
<dbReference type="EC" id="4.2.1.126" evidence="8 12"/>
<dbReference type="NCBIfam" id="NF009222">
    <property type="entry name" value="PRK12570.1"/>
    <property type="match status" value="1"/>
</dbReference>
<evidence type="ECO:0000256" key="9">
    <source>
        <dbReference type="ARBA" id="ARBA00070061"/>
    </source>
</evidence>
<dbReference type="AlphaFoldDB" id="A0A7X0RR22"/>
<dbReference type="FunFam" id="1.10.8.1080:FF:000001">
    <property type="entry name" value="N-acetylmuramic acid 6-phosphate etherase"/>
    <property type="match status" value="1"/>
</dbReference>
<dbReference type="EMBL" id="JACJVP010000025">
    <property type="protein sequence ID" value="MBB6672134.1"/>
    <property type="molecule type" value="Genomic_DNA"/>
</dbReference>
<evidence type="ECO:0000256" key="5">
    <source>
        <dbReference type="ARBA" id="ARBA00060595"/>
    </source>
</evidence>
<comment type="function">
    <text evidence="12">Specifically catalyzes the cleavage of the D-lactyl ether substituent of MurNAc 6-phosphate, producing GlcNAc 6-phosphate and D-lactate.</text>
</comment>
<dbReference type="Proteomes" id="UP000547209">
    <property type="component" value="Unassembled WGS sequence"/>
</dbReference>
<dbReference type="Gene3D" id="1.10.8.1080">
    <property type="match status" value="1"/>
</dbReference>
<organism evidence="14 15">
    <name type="scientific">Cohnella nanjingensis</name>
    <dbReference type="NCBI Taxonomy" id="1387779"/>
    <lineage>
        <taxon>Bacteria</taxon>
        <taxon>Bacillati</taxon>
        <taxon>Bacillota</taxon>
        <taxon>Bacilli</taxon>
        <taxon>Bacillales</taxon>
        <taxon>Paenibacillaceae</taxon>
        <taxon>Cohnella</taxon>
    </lineage>
</organism>
<dbReference type="GO" id="GO:0016803">
    <property type="term" value="F:ether hydrolase activity"/>
    <property type="evidence" value="ECO:0007669"/>
    <property type="project" value="TreeGrafter"/>
</dbReference>
<dbReference type="HAMAP" id="MF_00068">
    <property type="entry name" value="MurQ"/>
    <property type="match status" value="1"/>
</dbReference>
<feature type="active site" description="Proton donor" evidence="12">
    <location>
        <position position="85"/>
    </location>
</feature>
<feature type="domain" description="SIS" evidence="13">
    <location>
        <begin position="57"/>
        <end position="220"/>
    </location>
</feature>
<dbReference type="SUPFAM" id="SSF53697">
    <property type="entry name" value="SIS domain"/>
    <property type="match status" value="1"/>
</dbReference>
<dbReference type="PANTHER" id="PTHR10088:SF4">
    <property type="entry name" value="GLUCOKINASE REGULATORY PROTEIN"/>
    <property type="match status" value="1"/>
</dbReference>
<reference evidence="14 15" key="1">
    <citation type="submission" date="2020-08" db="EMBL/GenBank/DDBJ databases">
        <title>Cohnella phylogeny.</title>
        <authorList>
            <person name="Dunlap C."/>
        </authorList>
    </citation>
    <scope>NUCLEOTIDE SEQUENCE [LARGE SCALE GENOMIC DNA]</scope>
    <source>
        <strain evidence="14 15">DSM 28246</strain>
    </source>
</reference>
<dbReference type="Pfam" id="PF22645">
    <property type="entry name" value="GKRP_SIS_N"/>
    <property type="match status" value="1"/>
</dbReference>
<protein>
    <recommendedName>
        <fullName evidence="9 12">N-acetylmuramic acid 6-phosphate etherase</fullName>
        <shortName evidence="12">MurNAc-6-P etherase</shortName>
        <ecNumber evidence="8 12">4.2.1.126</ecNumber>
    </recommendedName>
    <alternativeName>
        <fullName evidence="11 12">N-acetylmuramic acid 6-phosphate hydrolase</fullName>
    </alternativeName>
    <alternativeName>
        <fullName evidence="10 12">N-acetylmuramic acid 6-phosphate lyase</fullName>
    </alternativeName>
</protein>
<evidence type="ECO:0000256" key="1">
    <source>
        <dbReference type="ARBA" id="ARBA00011738"/>
    </source>
</evidence>
<dbReference type="InterPro" id="IPR001347">
    <property type="entry name" value="SIS_dom"/>
</dbReference>
<evidence type="ECO:0000256" key="7">
    <source>
        <dbReference type="ARBA" id="ARBA00061234"/>
    </source>
</evidence>
<dbReference type="InterPro" id="IPR005488">
    <property type="entry name" value="Etherase_MurQ"/>
</dbReference>
<dbReference type="InterPro" id="IPR005486">
    <property type="entry name" value="Glucokinase_regulatory_CS"/>
</dbReference>
<evidence type="ECO:0000256" key="2">
    <source>
        <dbReference type="ARBA" id="ARBA00023239"/>
    </source>
</evidence>
<evidence type="ECO:0000313" key="14">
    <source>
        <dbReference type="EMBL" id="MBB6672134.1"/>
    </source>
</evidence>
<comment type="miscellaneous">
    <text evidence="12">A lyase-type mechanism (elimination/hydration) is suggested for the cleavage of the lactyl ether bond of MurNAc 6-phosphate, with the formation of an alpha,beta-unsaturated aldehyde intermediate with (E)-stereochemistry, followed by the syn addition of water to give product.</text>
</comment>
<sequence length="308" mass="32593">MNENMSALTTEQQNARTRHIERHSVEELLRLINEEDRSVADTVGAAIPAISEAVALIVEAFRKQGRLFYFGAGTSGRLGILDASECPPTYGTDPSMVQGIIAGGDTAIREAVEGAEDSYELGVHDVTTNGVQPNDIVVGIAASGRTPYVLGAMARAREIGATVIGISNNESSPMSDVAHLMIEAVVGPEVIMGSTRMKAGTAQKLILNMLTTASMIKVGKVYDNLMVDLQPSNDKLVDRAKRIIQLATQAPDSEVEAAYAAADGHVKTAIVMIRASVGRQEARQLLERADDFVSSAIDIAKSSGGSAV</sequence>
<evidence type="ECO:0000256" key="10">
    <source>
        <dbReference type="ARBA" id="ARBA00077905"/>
    </source>
</evidence>
<dbReference type="GO" id="GO:0009254">
    <property type="term" value="P:peptidoglycan turnover"/>
    <property type="evidence" value="ECO:0007669"/>
    <property type="project" value="TreeGrafter"/>
</dbReference>
<dbReference type="InterPro" id="IPR040190">
    <property type="entry name" value="MURQ/GCKR"/>
</dbReference>
<comment type="subunit">
    <text evidence="1 12">Homodimer.</text>
</comment>
<evidence type="ECO:0000313" key="15">
    <source>
        <dbReference type="Proteomes" id="UP000547209"/>
    </source>
</evidence>
<dbReference type="UniPathway" id="UPA00342"/>
<comment type="caution">
    <text evidence="14">The sequence shown here is derived from an EMBL/GenBank/DDBJ whole genome shotgun (WGS) entry which is preliminary data.</text>
</comment>
<evidence type="ECO:0000256" key="4">
    <source>
        <dbReference type="ARBA" id="ARBA00051747"/>
    </source>
</evidence>
<evidence type="ECO:0000256" key="3">
    <source>
        <dbReference type="ARBA" id="ARBA00023277"/>
    </source>
</evidence>
<evidence type="ECO:0000256" key="12">
    <source>
        <dbReference type="HAMAP-Rule" id="MF_00068"/>
    </source>
</evidence>
<dbReference type="Gene3D" id="3.40.50.10490">
    <property type="entry name" value="Glucose-6-phosphate isomerase like protein, domain 1"/>
    <property type="match status" value="1"/>
</dbReference>
<dbReference type="CDD" id="cd05007">
    <property type="entry name" value="SIS_Etherase"/>
    <property type="match status" value="1"/>
</dbReference>
<dbReference type="GO" id="GO:0016835">
    <property type="term" value="F:carbon-oxygen lyase activity"/>
    <property type="evidence" value="ECO:0007669"/>
    <property type="project" value="UniProtKB-UniRule"/>
</dbReference>
<name>A0A7X0RR22_9BACL</name>
<keyword evidence="3 12" id="KW-0119">Carbohydrate metabolism</keyword>
<dbReference type="PANTHER" id="PTHR10088">
    <property type="entry name" value="GLUCOKINASE REGULATORY PROTEIN"/>
    <property type="match status" value="1"/>
</dbReference>
<dbReference type="PROSITE" id="PS51464">
    <property type="entry name" value="SIS"/>
    <property type="match status" value="1"/>
</dbReference>
<evidence type="ECO:0000256" key="8">
    <source>
        <dbReference type="ARBA" id="ARBA00067056"/>
    </source>
</evidence>
<comment type="pathway">
    <text evidence="5">Amino-sugar metabolism; 1,6-anhydro-N-acetylmuramate degradation.</text>
</comment>
<dbReference type="NCBIfam" id="NF003915">
    <property type="entry name" value="PRK05441.1"/>
    <property type="match status" value="1"/>
</dbReference>
<gene>
    <name evidence="12 14" type="primary">murQ</name>
    <name evidence="14" type="ORF">H7C19_15755</name>
</gene>
<dbReference type="GO" id="GO:0097173">
    <property type="term" value="P:N-acetylmuramic acid catabolic process"/>
    <property type="evidence" value="ECO:0007669"/>
    <property type="project" value="UniProtKB-UniPathway"/>
</dbReference>
<evidence type="ECO:0000256" key="6">
    <source>
        <dbReference type="ARBA" id="ARBA00060672"/>
    </source>
</evidence>
<evidence type="ECO:0000256" key="11">
    <source>
        <dbReference type="ARBA" id="ARBA00084049"/>
    </source>
</evidence>
<comment type="pathway">
    <text evidence="12">Amino-sugar metabolism; N-acetylmuramate degradation.</text>
</comment>
<dbReference type="RefSeq" id="WP_185143614.1">
    <property type="nucleotide sequence ID" value="NZ_JACJVP010000025.1"/>
</dbReference>
<accession>A0A7X0RR22</accession>
<dbReference type="GO" id="GO:0046348">
    <property type="term" value="P:amino sugar catabolic process"/>
    <property type="evidence" value="ECO:0007669"/>
    <property type="project" value="InterPro"/>
</dbReference>
<dbReference type="NCBIfam" id="TIGR00274">
    <property type="entry name" value="N-acetylmuramic acid 6-phosphate etherase"/>
    <property type="match status" value="1"/>
</dbReference>
<proteinExistence type="inferred from homology"/>